<proteinExistence type="predicted"/>
<gene>
    <name evidence="1" type="ORF">E2C01_072912</name>
</gene>
<sequence>MRLGEESAGVDFLFTVQYNCRLLRTLASHQPRTLTRPDFRLPRKMTSVKGCHITTVPHVAQNLSEIDS</sequence>
<evidence type="ECO:0000313" key="1">
    <source>
        <dbReference type="EMBL" id="MPC78426.1"/>
    </source>
</evidence>
<name>A0A5B7I955_PORTR</name>
<dbReference type="Proteomes" id="UP000324222">
    <property type="component" value="Unassembled WGS sequence"/>
</dbReference>
<dbReference type="EMBL" id="VSRR010048402">
    <property type="protein sequence ID" value="MPC78426.1"/>
    <property type="molecule type" value="Genomic_DNA"/>
</dbReference>
<evidence type="ECO:0000313" key="2">
    <source>
        <dbReference type="Proteomes" id="UP000324222"/>
    </source>
</evidence>
<comment type="caution">
    <text evidence="1">The sequence shown here is derived from an EMBL/GenBank/DDBJ whole genome shotgun (WGS) entry which is preliminary data.</text>
</comment>
<organism evidence="1 2">
    <name type="scientific">Portunus trituberculatus</name>
    <name type="common">Swimming crab</name>
    <name type="synonym">Neptunus trituberculatus</name>
    <dbReference type="NCBI Taxonomy" id="210409"/>
    <lineage>
        <taxon>Eukaryota</taxon>
        <taxon>Metazoa</taxon>
        <taxon>Ecdysozoa</taxon>
        <taxon>Arthropoda</taxon>
        <taxon>Crustacea</taxon>
        <taxon>Multicrustacea</taxon>
        <taxon>Malacostraca</taxon>
        <taxon>Eumalacostraca</taxon>
        <taxon>Eucarida</taxon>
        <taxon>Decapoda</taxon>
        <taxon>Pleocyemata</taxon>
        <taxon>Brachyura</taxon>
        <taxon>Eubrachyura</taxon>
        <taxon>Portunoidea</taxon>
        <taxon>Portunidae</taxon>
        <taxon>Portuninae</taxon>
        <taxon>Portunus</taxon>
    </lineage>
</organism>
<keyword evidence="2" id="KW-1185">Reference proteome</keyword>
<protein>
    <submittedName>
        <fullName evidence="1">Uncharacterized protein</fullName>
    </submittedName>
</protein>
<reference evidence="1 2" key="1">
    <citation type="submission" date="2019-05" db="EMBL/GenBank/DDBJ databases">
        <title>Another draft genome of Portunus trituberculatus and its Hox gene families provides insights of decapod evolution.</title>
        <authorList>
            <person name="Jeong J.-H."/>
            <person name="Song I."/>
            <person name="Kim S."/>
            <person name="Choi T."/>
            <person name="Kim D."/>
            <person name="Ryu S."/>
            <person name="Kim W."/>
        </authorList>
    </citation>
    <scope>NUCLEOTIDE SEQUENCE [LARGE SCALE GENOMIC DNA]</scope>
    <source>
        <tissue evidence="1">Muscle</tissue>
    </source>
</reference>
<dbReference type="AlphaFoldDB" id="A0A5B7I955"/>
<accession>A0A5B7I955</accession>